<dbReference type="PROSITE" id="PS00092">
    <property type="entry name" value="N6_MTASE"/>
    <property type="match status" value="1"/>
</dbReference>
<evidence type="ECO:0000256" key="5">
    <source>
        <dbReference type="ARBA" id="ARBA00022691"/>
    </source>
</evidence>
<dbReference type="Pfam" id="PF01555">
    <property type="entry name" value="N6_N4_Mtase"/>
    <property type="match status" value="1"/>
</dbReference>
<name>A0ABP7LGH6_9GAMM</name>
<dbReference type="InterPro" id="IPR002052">
    <property type="entry name" value="DNA_methylase_N6_adenine_CS"/>
</dbReference>
<accession>A0ABP7LGH6</accession>
<evidence type="ECO:0000256" key="4">
    <source>
        <dbReference type="ARBA" id="ARBA00022679"/>
    </source>
</evidence>
<evidence type="ECO:0000256" key="6">
    <source>
        <dbReference type="ARBA" id="ARBA00047942"/>
    </source>
</evidence>
<gene>
    <name evidence="8" type="ORF">GCM10022405_27300</name>
</gene>
<keyword evidence="4" id="KW-0808">Transferase</keyword>
<organism evidence="8 9">
    <name type="scientific">Gibbsiella dentisursi</name>
    <dbReference type="NCBI Taxonomy" id="796890"/>
    <lineage>
        <taxon>Bacteria</taxon>
        <taxon>Pseudomonadati</taxon>
        <taxon>Pseudomonadota</taxon>
        <taxon>Gammaproteobacteria</taxon>
        <taxon>Enterobacterales</taxon>
        <taxon>Yersiniaceae</taxon>
        <taxon>Gibbsiella</taxon>
    </lineage>
</organism>
<evidence type="ECO:0000313" key="8">
    <source>
        <dbReference type="EMBL" id="GAA3900464.1"/>
    </source>
</evidence>
<dbReference type="PIRSF" id="PIRSF015855">
    <property type="entry name" value="TypeIII_Mtase_mKpnI"/>
    <property type="match status" value="1"/>
</dbReference>
<dbReference type="PRINTS" id="PR00506">
    <property type="entry name" value="D21N6MTFRASE"/>
</dbReference>
<dbReference type="EMBL" id="BAABDG010000003">
    <property type="protein sequence ID" value="GAA3900464.1"/>
    <property type="molecule type" value="Genomic_DNA"/>
</dbReference>
<keyword evidence="5" id="KW-0949">S-adenosyl-L-methionine</keyword>
<evidence type="ECO:0000256" key="1">
    <source>
        <dbReference type="ARBA" id="ARBA00006594"/>
    </source>
</evidence>
<evidence type="ECO:0000313" key="9">
    <source>
        <dbReference type="Proteomes" id="UP001499994"/>
    </source>
</evidence>
<comment type="catalytic activity">
    <reaction evidence="6">
        <text>a 2'-deoxyadenosine in DNA + S-adenosyl-L-methionine = an N(6)-methyl-2'-deoxyadenosine in DNA + S-adenosyl-L-homocysteine + H(+)</text>
        <dbReference type="Rhea" id="RHEA:15197"/>
        <dbReference type="Rhea" id="RHEA-COMP:12418"/>
        <dbReference type="Rhea" id="RHEA-COMP:12419"/>
        <dbReference type="ChEBI" id="CHEBI:15378"/>
        <dbReference type="ChEBI" id="CHEBI:57856"/>
        <dbReference type="ChEBI" id="CHEBI:59789"/>
        <dbReference type="ChEBI" id="CHEBI:90615"/>
        <dbReference type="ChEBI" id="CHEBI:90616"/>
        <dbReference type="EC" id="2.1.1.72"/>
    </reaction>
</comment>
<dbReference type="InterPro" id="IPR002295">
    <property type="entry name" value="N4/N6-MTase_EcoPI_Mod-like"/>
</dbReference>
<protein>
    <recommendedName>
        <fullName evidence="2">site-specific DNA-methyltransferase (adenine-specific)</fullName>
        <ecNumber evidence="2">2.1.1.72</ecNumber>
    </recommendedName>
</protein>
<dbReference type="EC" id="2.1.1.72" evidence="2"/>
<dbReference type="SUPFAM" id="SSF53335">
    <property type="entry name" value="S-adenosyl-L-methionine-dependent methyltransferases"/>
    <property type="match status" value="1"/>
</dbReference>
<dbReference type="Proteomes" id="UP001499994">
    <property type="component" value="Unassembled WGS sequence"/>
</dbReference>
<comment type="caution">
    <text evidence="8">The sequence shown here is derived from an EMBL/GenBank/DDBJ whole genome shotgun (WGS) entry which is preliminary data.</text>
</comment>
<keyword evidence="3" id="KW-0489">Methyltransferase</keyword>
<keyword evidence="9" id="KW-1185">Reference proteome</keyword>
<reference evidence="9" key="1">
    <citation type="journal article" date="2019" name="Int. J. Syst. Evol. Microbiol.">
        <title>The Global Catalogue of Microorganisms (GCM) 10K type strain sequencing project: providing services to taxonomists for standard genome sequencing and annotation.</title>
        <authorList>
            <consortium name="The Broad Institute Genomics Platform"/>
            <consortium name="The Broad Institute Genome Sequencing Center for Infectious Disease"/>
            <person name="Wu L."/>
            <person name="Ma J."/>
        </authorList>
    </citation>
    <scope>NUCLEOTIDE SEQUENCE [LARGE SCALE GENOMIC DNA]</scope>
    <source>
        <strain evidence="9">JCM 17201</strain>
    </source>
</reference>
<dbReference type="RefSeq" id="WP_279026482.1">
    <property type="nucleotide sequence ID" value="NZ_BAABDG010000003.1"/>
</dbReference>
<evidence type="ECO:0000256" key="3">
    <source>
        <dbReference type="ARBA" id="ARBA00022603"/>
    </source>
</evidence>
<evidence type="ECO:0000259" key="7">
    <source>
        <dbReference type="Pfam" id="PF01555"/>
    </source>
</evidence>
<dbReference type="Gene3D" id="3.40.50.150">
    <property type="entry name" value="Vaccinia Virus protein VP39"/>
    <property type="match status" value="1"/>
</dbReference>
<evidence type="ECO:0000256" key="2">
    <source>
        <dbReference type="ARBA" id="ARBA00011900"/>
    </source>
</evidence>
<comment type="similarity">
    <text evidence="1">Belongs to the N(4)/N(6)-methyltransferase family.</text>
</comment>
<feature type="domain" description="DNA methylase N-4/N-6" evidence="7">
    <location>
        <begin position="121"/>
        <end position="430"/>
    </location>
</feature>
<proteinExistence type="inferred from homology"/>
<sequence>MRKIDINSNETHSADLVAENIERLNALFPELLTEGADGAVVNVDVLKALVGDRTITDADEKYGLSWYGKRHARQLALTPSTGTLRPATDVSLNWESTQNLMLEGDNLEVLKLLQKSYSGKVKLIFIDPPYNTGKDFVYPDNFQDNIKNYLELTGQMENGQKLSSNTEASGRFHTDWLNMMYPRLKLARNLLSDDGVMFMSIDDGEVANLRKVCDEIFGEENFIANIVWQKKYTRSNDAKWFSDNHDHILAYGKNKELVTLNGQERNADQLKAYTNPDNHPKGPWKATPLHAKSGSNTKAFTFKNGAVWAPPKGTYRRFNDAAMQQMDEGNEIWFGEEGNLTPQRKSFLSEVKQGVTPVTLWPYQEVGHNHEANSDLKALGLGGIFDNPKPVRLLQRMIHLATSADQEHIVLDFFAGSGTTAHAVLESNAQDNGNRRFICVQLPHPLSSPVHEEGMTLSTIADMTTERIRRAAVALRERHKDYKGDLGFRVYRLSNSNIRAWDPVPESLEQSLFDTAPHILEGRSAADVLSELLLKLGLELCVPVETKTIAGREVFSVGGGVLIACLAPSITADDVEALAEGIVGWHRKRDPQSETTCIFLDDAFADDVAKVNITAILEQSGIKNVRSL</sequence>
<dbReference type="InterPro" id="IPR029063">
    <property type="entry name" value="SAM-dependent_MTases_sf"/>
</dbReference>
<dbReference type="InterPro" id="IPR002941">
    <property type="entry name" value="DNA_methylase_N4/N6"/>
</dbReference>